<keyword evidence="2" id="KW-1185">Reference proteome</keyword>
<reference evidence="1" key="1">
    <citation type="submission" date="2022-05" db="EMBL/GenBank/DDBJ databases">
        <title>The Musa troglodytarum L. genome provides insights into the mechanism of non-climacteric behaviour and enrichment of carotenoids.</title>
        <authorList>
            <person name="Wang J."/>
        </authorList>
    </citation>
    <scope>NUCLEOTIDE SEQUENCE</scope>
    <source>
        <tissue evidence="1">Leaf</tissue>
    </source>
</reference>
<dbReference type="AlphaFoldDB" id="A0A9E7GQB6"/>
<name>A0A9E7GQB6_9LILI</name>
<sequence>MTSSGYSPSAAMLSTLNASILGCCPTPLVLFVEGASSLTSPLTTVAVLESSFSSLAVRVPKRLHLRGENTGQVLTLVSLEMMAYGL</sequence>
<dbReference type="Proteomes" id="UP001055439">
    <property type="component" value="Chromosome 7"/>
</dbReference>
<protein>
    <submittedName>
        <fullName evidence="1">RING-H2 finger protein</fullName>
    </submittedName>
</protein>
<organism evidence="1 2">
    <name type="scientific">Musa troglodytarum</name>
    <name type="common">fe'i banana</name>
    <dbReference type="NCBI Taxonomy" id="320322"/>
    <lineage>
        <taxon>Eukaryota</taxon>
        <taxon>Viridiplantae</taxon>
        <taxon>Streptophyta</taxon>
        <taxon>Embryophyta</taxon>
        <taxon>Tracheophyta</taxon>
        <taxon>Spermatophyta</taxon>
        <taxon>Magnoliopsida</taxon>
        <taxon>Liliopsida</taxon>
        <taxon>Zingiberales</taxon>
        <taxon>Musaceae</taxon>
        <taxon>Musa</taxon>
    </lineage>
</organism>
<dbReference type="EMBL" id="CP097509">
    <property type="protein sequence ID" value="URE17173.1"/>
    <property type="molecule type" value="Genomic_DNA"/>
</dbReference>
<gene>
    <name evidence="1" type="ORF">MUK42_12382</name>
</gene>
<evidence type="ECO:0000313" key="1">
    <source>
        <dbReference type="EMBL" id="URE17173.1"/>
    </source>
</evidence>
<dbReference type="OrthoDB" id="8062037at2759"/>
<accession>A0A9E7GQB6</accession>
<evidence type="ECO:0000313" key="2">
    <source>
        <dbReference type="Proteomes" id="UP001055439"/>
    </source>
</evidence>
<proteinExistence type="predicted"/>